<dbReference type="InterPro" id="IPR039569">
    <property type="entry name" value="FAS1-like_DH_region"/>
</dbReference>
<dbReference type="EMBL" id="JAWLKE010000003">
    <property type="protein sequence ID" value="MDV6230559.1"/>
    <property type="molecule type" value="Genomic_DNA"/>
</dbReference>
<dbReference type="Pfam" id="PF13452">
    <property type="entry name" value="FAS1_DH_region"/>
    <property type="match status" value="1"/>
</dbReference>
<organism evidence="2 3">
    <name type="scientific">Rhodococcus cercidiphylli</name>
    <dbReference type="NCBI Taxonomy" id="489916"/>
    <lineage>
        <taxon>Bacteria</taxon>
        <taxon>Bacillati</taxon>
        <taxon>Actinomycetota</taxon>
        <taxon>Actinomycetes</taxon>
        <taxon>Mycobacteriales</taxon>
        <taxon>Nocardiaceae</taxon>
        <taxon>Rhodococcus</taxon>
    </lineage>
</organism>
<gene>
    <name evidence="2" type="ORF">R3P95_08365</name>
</gene>
<accession>A0ABU4AWE5</accession>
<dbReference type="Gene3D" id="3.10.129.10">
    <property type="entry name" value="Hotdog Thioesterase"/>
    <property type="match status" value="1"/>
</dbReference>
<protein>
    <submittedName>
        <fullName evidence="2">MaoC family dehydratase N-terminal domain-containing protein</fullName>
    </submittedName>
</protein>
<evidence type="ECO:0000259" key="1">
    <source>
        <dbReference type="Pfam" id="PF13452"/>
    </source>
</evidence>
<proteinExistence type="predicted"/>
<keyword evidence="3" id="KW-1185">Reference proteome</keyword>
<dbReference type="SUPFAM" id="SSF54637">
    <property type="entry name" value="Thioesterase/thiol ester dehydrase-isomerase"/>
    <property type="match status" value="1"/>
</dbReference>
<feature type="domain" description="FAS1-like dehydratase" evidence="1">
    <location>
        <begin position="12"/>
        <end position="164"/>
    </location>
</feature>
<name>A0ABU4AWE5_9NOCA</name>
<dbReference type="RefSeq" id="WP_317548001.1">
    <property type="nucleotide sequence ID" value="NZ_JAWLKE010000003.1"/>
</dbReference>
<dbReference type="Proteomes" id="UP001185899">
    <property type="component" value="Unassembled WGS sequence"/>
</dbReference>
<evidence type="ECO:0000313" key="3">
    <source>
        <dbReference type="Proteomes" id="UP001185899"/>
    </source>
</evidence>
<dbReference type="InterPro" id="IPR029069">
    <property type="entry name" value="HotDog_dom_sf"/>
</dbReference>
<comment type="caution">
    <text evidence="2">The sequence shown here is derived from an EMBL/GenBank/DDBJ whole genome shotgun (WGS) entry which is preliminary data.</text>
</comment>
<sequence>MTLVSEAMRGAVGRTVTQRSSHPISESDIRKWALAVYWPAEPPRLYLDSDYAAGTVWSSIVAPEEFNPFAWSVAGSTPQADEAADIDANDPDRLEKALGIAGPGLKFQLNGGLVAEYGERMRPGDVITGTESLHEYRERDGKLGSMLFTTIEDLWTNQNGAVVKRTLMTLIRH</sequence>
<evidence type="ECO:0000313" key="2">
    <source>
        <dbReference type="EMBL" id="MDV6230559.1"/>
    </source>
</evidence>
<reference evidence="2 3" key="1">
    <citation type="submission" date="2023-10" db="EMBL/GenBank/DDBJ databases">
        <title>Development of a sustainable strategy for remediation of hydrocarbon-contaminated territories based on the waste exchange concept.</title>
        <authorList>
            <person name="Krivoruchko A."/>
        </authorList>
    </citation>
    <scope>NUCLEOTIDE SEQUENCE [LARGE SCALE GENOMIC DNA]</scope>
    <source>
        <strain evidence="2 3">IEGM 1322</strain>
    </source>
</reference>